<keyword evidence="1" id="KW-0812">Transmembrane</keyword>
<keyword evidence="1" id="KW-0472">Membrane</keyword>
<accession>D5RM68</accession>
<comment type="caution">
    <text evidence="2">The sequence shown here is derived from an EMBL/GenBank/DDBJ whole genome shotgun (WGS) entry which is preliminary data.</text>
</comment>
<dbReference type="RefSeq" id="WP_007004596.1">
    <property type="nucleotide sequence ID" value="NZ_GG770779.1"/>
</dbReference>
<dbReference type="EMBL" id="ADVL01000351">
    <property type="protein sequence ID" value="EFH11620.1"/>
    <property type="molecule type" value="Genomic_DNA"/>
</dbReference>
<evidence type="ECO:0000313" key="3">
    <source>
        <dbReference type="Proteomes" id="UP000005324"/>
    </source>
</evidence>
<evidence type="ECO:0000256" key="1">
    <source>
        <dbReference type="SAM" id="Phobius"/>
    </source>
</evidence>
<reference evidence="2 3" key="1">
    <citation type="submission" date="2010-04" db="EMBL/GenBank/DDBJ databases">
        <authorList>
            <person name="Qin X."/>
            <person name="Bachman B."/>
            <person name="Battles P."/>
            <person name="Bell A."/>
            <person name="Bess C."/>
            <person name="Bickham C."/>
            <person name="Chaboub L."/>
            <person name="Chen D."/>
            <person name="Coyle M."/>
            <person name="Deiros D.R."/>
            <person name="Dinh H."/>
            <person name="Forbes L."/>
            <person name="Fowler G."/>
            <person name="Francisco L."/>
            <person name="Fu Q."/>
            <person name="Gubbala S."/>
            <person name="Hale W."/>
            <person name="Han Y."/>
            <person name="Hemphill L."/>
            <person name="Highlander S.K."/>
            <person name="Hirani K."/>
            <person name="Hogues M."/>
            <person name="Jackson L."/>
            <person name="Jakkamsetti A."/>
            <person name="Javaid M."/>
            <person name="Jiang H."/>
            <person name="Korchina V."/>
            <person name="Kovar C."/>
            <person name="Lara F."/>
            <person name="Lee S."/>
            <person name="Mata R."/>
            <person name="Mathew T."/>
            <person name="Moen C."/>
            <person name="Morales K."/>
            <person name="Munidasa M."/>
            <person name="Nazareth L."/>
            <person name="Ngo R."/>
            <person name="Nguyen L."/>
            <person name="Okwuonu G."/>
            <person name="Ongeri F."/>
            <person name="Patil S."/>
            <person name="Petrosino J."/>
            <person name="Pham C."/>
            <person name="Pham P."/>
            <person name="Pu L.-L."/>
            <person name="Puazo M."/>
            <person name="Raj R."/>
            <person name="Reid J."/>
            <person name="Rouhana J."/>
            <person name="Saada N."/>
            <person name="Shang Y."/>
            <person name="Simmons D."/>
            <person name="Thornton R."/>
            <person name="Warren J."/>
            <person name="Weissenberger G."/>
            <person name="Zhang J."/>
            <person name="Zhang L."/>
            <person name="Zhou C."/>
            <person name="Zhu D."/>
            <person name="Muzny D."/>
            <person name="Worley K."/>
            <person name="Gibbs R."/>
        </authorList>
    </citation>
    <scope>NUCLEOTIDE SEQUENCE [LARGE SCALE GENOMIC DNA]</scope>
    <source>
        <strain evidence="2 3">ATCC 49957</strain>
    </source>
</reference>
<proteinExistence type="predicted"/>
<dbReference type="Proteomes" id="UP000005324">
    <property type="component" value="Unassembled WGS sequence"/>
</dbReference>
<sequence length="267" mass="29489">MASERASVRGSIGQIFGGLRRFAYEQPLQRLIPRLVILILGVAFLGATLTSTEGLQALVPLVATDQPLTRSDLAAWASALGTFFAAVVALGLGWRAERTTLTLERKREEERERERQERAHVLAAALIPALSMIGGTAQEAESSLAKMYSRRFNRYVVPHRSPPPSIRGLDVVRDRLPDVHNIKNLGVDVADLYASCMALNIAMSTIEDGLDNKTVEAIRGHLSAVMRHSKSLTDALLRLQEGMEDTIDYVAVRRESMLFGDHRPEHP</sequence>
<name>D5RM68_9PROT</name>
<keyword evidence="3" id="KW-1185">Reference proteome</keyword>
<protein>
    <submittedName>
        <fullName evidence="2">Uncharacterized protein</fullName>
    </submittedName>
</protein>
<gene>
    <name evidence="2" type="ORF">HMPREF0731_2179</name>
</gene>
<dbReference type="AlphaFoldDB" id="D5RM68"/>
<dbReference type="HOGENOM" id="CLU_1041620_0_0_5"/>
<feature type="transmembrane region" description="Helical" evidence="1">
    <location>
        <begin position="73"/>
        <end position="96"/>
    </location>
</feature>
<evidence type="ECO:0000313" key="2">
    <source>
        <dbReference type="EMBL" id="EFH11620.1"/>
    </source>
</evidence>
<organism evidence="2 3">
    <name type="scientific">Pseudoroseomonas cervicalis ATCC 49957</name>
    <dbReference type="NCBI Taxonomy" id="525371"/>
    <lineage>
        <taxon>Bacteria</taxon>
        <taxon>Pseudomonadati</taxon>
        <taxon>Pseudomonadota</taxon>
        <taxon>Alphaproteobacteria</taxon>
        <taxon>Acetobacterales</taxon>
        <taxon>Roseomonadaceae</taxon>
        <taxon>Roseomonas</taxon>
    </lineage>
</organism>
<feature type="transmembrane region" description="Helical" evidence="1">
    <location>
        <begin position="31"/>
        <end position="50"/>
    </location>
</feature>
<keyword evidence="1" id="KW-1133">Transmembrane helix</keyword>